<feature type="region of interest" description="Disordered" evidence="1">
    <location>
        <begin position="67"/>
        <end position="97"/>
    </location>
</feature>
<keyword evidence="3" id="KW-1185">Reference proteome</keyword>
<dbReference type="EMBL" id="KZ995774">
    <property type="protein sequence ID" value="RKO90002.1"/>
    <property type="molecule type" value="Genomic_DNA"/>
</dbReference>
<reference evidence="3" key="1">
    <citation type="journal article" date="2018" name="Nat. Microbiol.">
        <title>Leveraging single-cell genomics to expand the fungal tree of life.</title>
        <authorList>
            <person name="Ahrendt S.R."/>
            <person name="Quandt C.A."/>
            <person name="Ciobanu D."/>
            <person name="Clum A."/>
            <person name="Salamov A."/>
            <person name="Andreopoulos B."/>
            <person name="Cheng J.F."/>
            <person name="Woyke T."/>
            <person name="Pelin A."/>
            <person name="Henrissat B."/>
            <person name="Reynolds N.K."/>
            <person name="Benny G.L."/>
            <person name="Smith M.E."/>
            <person name="James T.Y."/>
            <person name="Grigoriev I.V."/>
        </authorList>
    </citation>
    <scope>NUCLEOTIDE SEQUENCE [LARGE SCALE GENOMIC DNA]</scope>
</reference>
<feature type="compositionally biased region" description="Pro residues" evidence="1">
    <location>
        <begin position="135"/>
        <end position="145"/>
    </location>
</feature>
<feature type="compositionally biased region" description="Low complexity" evidence="1">
    <location>
        <begin position="201"/>
        <end position="215"/>
    </location>
</feature>
<feature type="compositionally biased region" description="Polar residues" evidence="1">
    <location>
        <begin position="159"/>
        <end position="168"/>
    </location>
</feature>
<evidence type="ECO:0000256" key="1">
    <source>
        <dbReference type="SAM" id="MobiDB-lite"/>
    </source>
</evidence>
<dbReference type="AlphaFoldDB" id="A0A4P9WCF7"/>
<organism evidence="2 3">
    <name type="scientific">Blyttiomyces helicus</name>
    <dbReference type="NCBI Taxonomy" id="388810"/>
    <lineage>
        <taxon>Eukaryota</taxon>
        <taxon>Fungi</taxon>
        <taxon>Fungi incertae sedis</taxon>
        <taxon>Chytridiomycota</taxon>
        <taxon>Chytridiomycota incertae sedis</taxon>
        <taxon>Chytridiomycetes</taxon>
        <taxon>Chytridiomycetes incertae sedis</taxon>
        <taxon>Blyttiomyces</taxon>
    </lineage>
</organism>
<gene>
    <name evidence="2" type="ORF">BDK51DRAFT_43975</name>
</gene>
<evidence type="ECO:0000313" key="2">
    <source>
        <dbReference type="EMBL" id="RKO90002.1"/>
    </source>
</evidence>
<proteinExistence type="predicted"/>
<feature type="region of interest" description="Disordered" evidence="1">
    <location>
        <begin position="265"/>
        <end position="293"/>
    </location>
</feature>
<protein>
    <submittedName>
        <fullName evidence="2">Uncharacterized protein</fullName>
    </submittedName>
</protein>
<feature type="compositionally biased region" description="Basic and acidic residues" evidence="1">
    <location>
        <begin position="173"/>
        <end position="184"/>
    </location>
</feature>
<sequence>MPGKGPISLMLGDEVGRKTLLFFAFFGAVGLAYRLMRLFLYGETVNGGGVKYEDDLLSPVEVSTAPCGPLPRRVSLPRSNSTRSPSRERTSFGWTPRAPHEDEGSYFILTACRLTAASPKGKARQGKQSQLQHPWPSPPPPPPSLQPVQSNIPRKRTDYSMSRQDQQPSPGPADRRPLGPREPRPSAASSPLSQFMPLPPSVSASDSRLSVASSAYPAPQPLGPGTSRQETSFSEDLDSSSRSLLQVGGKLVRLRGSVVSGAWVGGVEGESGERPSGNGAVGKFGPTPGTCSN</sequence>
<evidence type="ECO:0000313" key="3">
    <source>
        <dbReference type="Proteomes" id="UP000269721"/>
    </source>
</evidence>
<dbReference type="Proteomes" id="UP000269721">
    <property type="component" value="Unassembled WGS sequence"/>
</dbReference>
<feature type="region of interest" description="Disordered" evidence="1">
    <location>
        <begin position="118"/>
        <end position="242"/>
    </location>
</feature>
<accession>A0A4P9WCF7</accession>
<name>A0A4P9WCF7_9FUNG</name>